<dbReference type="Proteomes" id="UP000179237">
    <property type="component" value="Unassembled WGS sequence"/>
</dbReference>
<keyword evidence="3" id="KW-1133">Transmembrane helix</keyword>
<evidence type="ECO:0000256" key="3">
    <source>
        <dbReference type="SAM" id="Phobius"/>
    </source>
</evidence>
<dbReference type="EMBL" id="MFAQ01000041">
    <property type="protein sequence ID" value="OGD81542.1"/>
    <property type="molecule type" value="Genomic_DNA"/>
</dbReference>
<feature type="region of interest" description="Disordered" evidence="2">
    <location>
        <begin position="1"/>
        <end position="24"/>
    </location>
</feature>
<name>A0A1F5FPR8_9BACT</name>
<feature type="coiled-coil region" evidence="1">
    <location>
        <begin position="52"/>
        <end position="79"/>
    </location>
</feature>
<evidence type="ECO:0000313" key="5">
    <source>
        <dbReference type="Proteomes" id="UP000179237"/>
    </source>
</evidence>
<proteinExistence type="predicted"/>
<dbReference type="AlphaFoldDB" id="A0A1F5FPR8"/>
<comment type="caution">
    <text evidence="4">The sequence shown here is derived from an EMBL/GenBank/DDBJ whole genome shotgun (WGS) entry which is preliminary data.</text>
</comment>
<evidence type="ECO:0000256" key="2">
    <source>
        <dbReference type="SAM" id="MobiDB-lite"/>
    </source>
</evidence>
<sequence>MPKERWAHAAEIESNPKTPLHPSEINAESYELPVLTVDIGETDTEDQLPNLVEEYMKKNKNLKNAIDKENLDVVAKENKGKNGKKNWALIIGVGFAALAVGVAGYKLIKKYQKPKN</sequence>
<feature type="transmembrane region" description="Helical" evidence="3">
    <location>
        <begin position="87"/>
        <end position="108"/>
    </location>
</feature>
<accession>A0A1F5FPR8</accession>
<organism evidence="4 5">
    <name type="scientific">Candidatus Collierbacteria bacterium RIFOXYD1_FULL_40_9</name>
    <dbReference type="NCBI Taxonomy" id="1817731"/>
    <lineage>
        <taxon>Bacteria</taxon>
        <taxon>Candidatus Collieribacteriota</taxon>
    </lineage>
</organism>
<keyword evidence="3" id="KW-0812">Transmembrane</keyword>
<evidence type="ECO:0000313" key="4">
    <source>
        <dbReference type="EMBL" id="OGD81542.1"/>
    </source>
</evidence>
<evidence type="ECO:0000256" key="1">
    <source>
        <dbReference type="SAM" id="Coils"/>
    </source>
</evidence>
<gene>
    <name evidence="4" type="ORF">A2572_04110</name>
</gene>
<keyword evidence="3" id="KW-0472">Membrane</keyword>
<reference evidence="4 5" key="1">
    <citation type="journal article" date="2016" name="Nat. Commun.">
        <title>Thousands of microbial genomes shed light on interconnected biogeochemical processes in an aquifer system.</title>
        <authorList>
            <person name="Anantharaman K."/>
            <person name="Brown C.T."/>
            <person name="Hug L.A."/>
            <person name="Sharon I."/>
            <person name="Castelle C.J."/>
            <person name="Probst A.J."/>
            <person name="Thomas B.C."/>
            <person name="Singh A."/>
            <person name="Wilkins M.J."/>
            <person name="Karaoz U."/>
            <person name="Brodie E.L."/>
            <person name="Williams K.H."/>
            <person name="Hubbard S.S."/>
            <person name="Banfield J.F."/>
        </authorList>
    </citation>
    <scope>NUCLEOTIDE SEQUENCE [LARGE SCALE GENOMIC DNA]</scope>
</reference>
<protein>
    <submittedName>
        <fullName evidence="4">Uncharacterized protein</fullName>
    </submittedName>
</protein>
<feature type="compositionally biased region" description="Basic and acidic residues" evidence="2">
    <location>
        <begin position="1"/>
        <end position="11"/>
    </location>
</feature>
<keyword evidence="1" id="KW-0175">Coiled coil</keyword>